<name>A0AAV4QBK3_9ARAC</name>
<keyword evidence="1" id="KW-0346">Stress response</keyword>
<dbReference type="InterPro" id="IPR008978">
    <property type="entry name" value="HSP20-like_chaperone"/>
</dbReference>
<dbReference type="EMBL" id="BPLQ01004220">
    <property type="protein sequence ID" value="GIY06490.1"/>
    <property type="molecule type" value="Genomic_DNA"/>
</dbReference>
<evidence type="ECO:0000256" key="2">
    <source>
        <dbReference type="PROSITE-ProRule" id="PRU00285"/>
    </source>
</evidence>
<feature type="domain" description="SHSP" evidence="5">
    <location>
        <begin position="25"/>
        <end position="140"/>
    </location>
</feature>
<organism evidence="6 7">
    <name type="scientific">Caerostris darwini</name>
    <dbReference type="NCBI Taxonomy" id="1538125"/>
    <lineage>
        <taxon>Eukaryota</taxon>
        <taxon>Metazoa</taxon>
        <taxon>Ecdysozoa</taxon>
        <taxon>Arthropoda</taxon>
        <taxon>Chelicerata</taxon>
        <taxon>Arachnida</taxon>
        <taxon>Araneae</taxon>
        <taxon>Araneomorphae</taxon>
        <taxon>Entelegynae</taxon>
        <taxon>Araneoidea</taxon>
        <taxon>Araneidae</taxon>
        <taxon>Caerostris</taxon>
    </lineage>
</organism>
<dbReference type="SUPFAM" id="SSF49764">
    <property type="entry name" value="HSP20-like chaperones"/>
    <property type="match status" value="1"/>
</dbReference>
<gene>
    <name evidence="6" type="primary">l(2)efl_3</name>
    <name evidence="6" type="ORF">CDAR_514741</name>
</gene>
<dbReference type="InterPro" id="IPR002068">
    <property type="entry name" value="A-crystallin/Hsp20_dom"/>
</dbReference>
<dbReference type="GO" id="GO:0005634">
    <property type="term" value="C:nucleus"/>
    <property type="evidence" value="ECO:0007669"/>
    <property type="project" value="TreeGrafter"/>
</dbReference>
<dbReference type="GO" id="GO:0009408">
    <property type="term" value="P:response to heat"/>
    <property type="evidence" value="ECO:0007669"/>
    <property type="project" value="TreeGrafter"/>
</dbReference>
<dbReference type="GO" id="GO:0042026">
    <property type="term" value="P:protein refolding"/>
    <property type="evidence" value="ECO:0007669"/>
    <property type="project" value="TreeGrafter"/>
</dbReference>
<dbReference type="PANTHER" id="PTHR45640:SF13">
    <property type="entry name" value="HEAT SHOCK PROTEIN 22-RELATED"/>
    <property type="match status" value="1"/>
</dbReference>
<dbReference type="Gene3D" id="2.60.40.790">
    <property type="match status" value="1"/>
</dbReference>
<sequence>MAYGDRWKSSSTNAGCPSLTPKPSRLNERYFADYVPFPGSSRVYVTRRKLCYLKRLRKESRFWRLDCSIALYITITGEHEEQMDDTGYIARHFIRRFMLPENISGSQVTTQLSNDGILTVKAPSKKAVTSESQPEAIQGSNGPASQ</sequence>
<dbReference type="GO" id="GO:0051082">
    <property type="term" value="F:unfolded protein binding"/>
    <property type="evidence" value="ECO:0007669"/>
    <property type="project" value="TreeGrafter"/>
</dbReference>
<feature type="compositionally biased region" description="Polar residues" evidence="4">
    <location>
        <begin position="127"/>
        <end position="146"/>
    </location>
</feature>
<accession>A0AAV4QBK3</accession>
<dbReference type="CDD" id="cd06526">
    <property type="entry name" value="metazoan_ACD"/>
    <property type="match status" value="1"/>
</dbReference>
<evidence type="ECO:0000313" key="7">
    <source>
        <dbReference type="Proteomes" id="UP001054837"/>
    </source>
</evidence>
<reference evidence="6 7" key="1">
    <citation type="submission" date="2021-06" db="EMBL/GenBank/DDBJ databases">
        <title>Caerostris darwini draft genome.</title>
        <authorList>
            <person name="Kono N."/>
            <person name="Arakawa K."/>
        </authorList>
    </citation>
    <scope>NUCLEOTIDE SEQUENCE [LARGE SCALE GENOMIC DNA]</scope>
</reference>
<comment type="caution">
    <text evidence="6">The sequence shown here is derived from an EMBL/GenBank/DDBJ whole genome shotgun (WGS) entry which is preliminary data.</text>
</comment>
<dbReference type="GO" id="GO:0005737">
    <property type="term" value="C:cytoplasm"/>
    <property type="evidence" value="ECO:0007669"/>
    <property type="project" value="TreeGrafter"/>
</dbReference>
<keyword evidence="7" id="KW-1185">Reference proteome</keyword>
<evidence type="ECO:0000256" key="1">
    <source>
        <dbReference type="ARBA" id="ARBA00023016"/>
    </source>
</evidence>
<evidence type="ECO:0000259" key="5">
    <source>
        <dbReference type="PROSITE" id="PS01031"/>
    </source>
</evidence>
<dbReference type="AlphaFoldDB" id="A0AAV4QBK3"/>
<proteinExistence type="inferred from homology"/>
<protein>
    <submittedName>
        <fullName evidence="6">Protein lethal(2)essential for life</fullName>
    </submittedName>
</protein>
<evidence type="ECO:0000313" key="6">
    <source>
        <dbReference type="EMBL" id="GIY06490.1"/>
    </source>
</evidence>
<dbReference type="PANTHER" id="PTHR45640">
    <property type="entry name" value="HEAT SHOCK PROTEIN HSP-12.2-RELATED"/>
    <property type="match status" value="1"/>
</dbReference>
<feature type="region of interest" description="Disordered" evidence="4">
    <location>
        <begin position="123"/>
        <end position="146"/>
    </location>
</feature>
<feature type="region of interest" description="Disordered" evidence="4">
    <location>
        <begin position="1"/>
        <end position="20"/>
    </location>
</feature>
<evidence type="ECO:0000256" key="3">
    <source>
        <dbReference type="RuleBase" id="RU003616"/>
    </source>
</evidence>
<dbReference type="Pfam" id="PF00011">
    <property type="entry name" value="HSP20"/>
    <property type="match status" value="1"/>
</dbReference>
<evidence type="ECO:0000256" key="4">
    <source>
        <dbReference type="SAM" id="MobiDB-lite"/>
    </source>
</evidence>
<dbReference type="InterPro" id="IPR001436">
    <property type="entry name" value="Alpha-crystallin/sHSP_animal"/>
</dbReference>
<dbReference type="Proteomes" id="UP001054837">
    <property type="component" value="Unassembled WGS sequence"/>
</dbReference>
<dbReference type="PROSITE" id="PS01031">
    <property type="entry name" value="SHSP"/>
    <property type="match status" value="1"/>
</dbReference>
<comment type="similarity">
    <text evidence="2 3">Belongs to the small heat shock protein (HSP20) family.</text>
</comment>